<proteinExistence type="predicted"/>
<evidence type="ECO:0000256" key="2">
    <source>
        <dbReference type="SAM" id="Phobius"/>
    </source>
</evidence>
<protein>
    <submittedName>
        <fullName evidence="3">Uncharacterized protein</fullName>
    </submittedName>
</protein>
<feature type="transmembrane region" description="Helical" evidence="2">
    <location>
        <begin position="116"/>
        <end position="136"/>
    </location>
</feature>
<feature type="transmembrane region" description="Helical" evidence="2">
    <location>
        <begin position="830"/>
        <end position="852"/>
    </location>
</feature>
<dbReference type="OrthoDB" id="10560041at2759"/>
<feature type="transmembrane region" description="Helical" evidence="2">
    <location>
        <begin position="615"/>
        <end position="633"/>
    </location>
</feature>
<feature type="transmembrane region" description="Helical" evidence="2">
    <location>
        <begin position="24"/>
        <end position="43"/>
    </location>
</feature>
<feature type="transmembrane region" description="Helical" evidence="2">
    <location>
        <begin position="215"/>
        <end position="235"/>
    </location>
</feature>
<organism evidence="3 4">
    <name type="scientific">Chlorella sorokiniana</name>
    <name type="common">Freshwater green alga</name>
    <dbReference type="NCBI Taxonomy" id="3076"/>
    <lineage>
        <taxon>Eukaryota</taxon>
        <taxon>Viridiplantae</taxon>
        <taxon>Chlorophyta</taxon>
        <taxon>core chlorophytes</taxon>
        <taxon>Trebouxiophyceae</taxon>
        <taxon>Chlorellales</taxon>
        <taxon>Chlorellaceae</taxon>
        <taxon>Chlorella clade</taxon>
        <taxon>Chlorella</taxon>
    </lineage>
</organism>
<feature type="transmembrane region" description="Helical" evidence="2">
    <location>
        <begin position="921"/>
        <end position="938"/>
    </location>
</feature>
<keyword evidence="2" id="KW-0812">Transmembrane</keyword>
<keyword evidence="2" id="KW-0472">Membrane</keyword>
<dbReference type="Proteomes" id="UP000239899">
    <property type="component" value="Unassembled WGS sequence"/>
</dbReference>
<feature type="transmembrane region" description="Helical" evidence="2">
    <location>
        <begin position="639"/>
        <end position="656"/>
    </location>
</feature>
<feature type="transmembrane region" description="Helical" evidence="2">
    <location>
        <begin position="314"/>
        <end position="333"/>
    </location>
</feature>
<feature type="transmembrane region" description="Helical" evidence="2">
    <location>
        <begin position="339"/>
        <end position="361"/>
    </location>
</feature>
<evidence type="ECO:0000313" key="3">
    <source>
        <dbReference type="EMBL" id="PRW32914.1"/>
    </source>
</evidence>
<accession>A0A2P6TFN5</accession>
<name>A0A2P6TFN5_CHLSO</name>
<gene>
    <name evidence="3" type="ORF">C2E21_8122</name>
</gene>
<comment type="caution">
    <text evidence="3">The sequence shown here is derived from an EMBL/GenBank/DDBJ whole genome shotgun (WGS) entry which is preliminary data.</text>
</comment>
<keyword evidence="2" id="KW-1133">Transmembrane helix</keyword>
<feature type="transmembrane region" description="Helical" evidence="2">
    <location>
        <begin position="408"/>
        <end position="427"/>
    </location>
</feature>
<feature type="transmembrane region" description="Helical" evidence="2">
    <location>
        <begin position="804"/>
        <end position="823"/>
    </location>
</feature>
<sequence>MLQQWWQSEFRRDWNVHAVDMDRTGWLVTAALGTLTCVYKLWLHEGKTELALLGLSHVLLLLALAVLCTYAPARQLYVRHRELIVSLASLQCAFVCRRISNHGGTNLFLRHGGSPLRLLALLFIGDFFLYGVTYHLSARLSFAWTRFALPLAVLLPLLKEQSICHRVVATPGIQAPLSDLHNMLRNVHDLATLTPAARWRGPYAAASPMEQCLAINAWLLLFAGIALPLSALAALESQARSLWQQRRQRQRQQPDSAASHASGPQSPQRKDVHPVVRAAAISAAAPQPLKMLQQWWQSEFRREWNAYAVDMDRTGWLVVAVLCSLTSVYKLWLHEGKTGLALLCASHVLLALALAAVCTYPPARQLYICHRECFVTMGSLHCAFMCRSISNHGGTNLFLRHGGSPLRLLGLLIIGDFFPFGVLYHLIARLSFAWSRFALPLAVLLPLPREQSICHRVVATPGIEAPLSDLHTVLQTVHDLATLTPASRLRGPYAAASPMEQCLAINAWLLLFGGIALPLAALAAVEGHSRCMWQQQRQRQRQQLSDTDLSTDDEELLASVECFDPPGMHEWMLYIRHRELAVTLASLHSNLVCRCIALHGCVNAFETHGGSPLRLLGLLLLCSHWLFGSLYFVTAQLSYSWSCLALPFIVALPVLTERSLCYKVLAAPGIEAPLAQLHGALQAVHDFASVTPAARLRAPHTSSPMEQCIAVEGWLLMVAGIMLPLAALAALERWTRHAWEQRQRRLQPQLQEEEEESRVVAWGWQNAPWGLHMCLAHHCNAWEAWRQDDFRRDVNERAAATDRAGWAAVAFLVGLLCVFKLWLQEGKTGLALLGSTHVLLALGLMAACTHPAARQLYIRHREVIITLASLHCNLMARTIALNGGTNVFLHHGNSPLRLLGLLLACSHYLWSAVYLVFCQVSYAWCCVALPLLALLPLLTERSICHRMVGTPGVEAPLHDLHTGLNLVHIATVTPTFHILGAYPSDSPVEQCMAVDAWLLLMVAQHLFTLYGSSQVSQAEV</sequence>
<dbReference type="AlphaFoldDB" id="A0A2P6TFN5"/>
<feature type="transmembrane region" description="Helical" evidence="2">
    <location>
        <begin position="864"/>
        <end position="884"/>
    </location>
</feature>
<feature type="transmembrane region" description="Helical" evidence="2">
    <location>
        <begin position="896"/>
        <end position="915"/>
    </location>
</feature>
<feature type="transmembrane region" description="Helical" evidence="2">
    <location>
        <begin position="505"/>
        <end position="525"/>
    </location>
</feature>
<reference evidence="3 4" key="1">
    <citation type="journal article" date="2018" name="Plant J.">
        <title>Genome sequences of Chlorella sorokiniana UTEX 1602 and Micractinium conductrix SAG 241.80: implications to maltose excretion by a green alga.</title>
        <authorList>
            <person name="Arriola M.B."/>
            <person name="Velmurugan N."/>
            <person name="Zhang Y."/>
            <person name="Plunkett M.H."/>
            <person name="Hondzo H."/>
            <person name="Barney B.M."/>
        </authorList>
    </citation>
    <scope>NUCLEOTIDE SEQUENCE [LARGE SCALE GENOMIC DNA]</scope>
    <source>
        <strain evidence="4">UTEX 1602</strain>
    </source>
</reference>
<keyword evidence="4" id="KW-1185">Reference proteome</keyword>
<feature type="region of interest" description="Disordered" evidence="1">
    <location>
        <begin position="244"/>
        <end position="270"/>
    </location>
</feature>
<dbReference type="EMBL" id="LHPG02000018">
    <property type="protein sequence ID" value="PRW32914.1"/>
    <property type="molecule type" value="Genomic_DNA"/>
</dbReference>
<evidence type="ECO:0000256" key="1">
    <source>
        <dbReference type="SAM" id="MobiDB-lite"/>
    </source>
</evidence>
<feature type="transmembrane region" description="Helical" evidence="2">
    <location>
        <begin position="50"/>
        <end position="72"/>
    </location>
</feature>
<feature type="transmembrane region" description="Helical" evidence="2">
    <location>
        <begin position="713"/>
        <end position="731"/>
    </location>
</feature>
<evidence type="ECO:0000313" key="4">
    <source>
        <dbReference type="Proteomes" id="UP000239899"/>
    </source>
</evidence>